<protein>
    <recommendedName>
        <fullName evidence="8">Arp2/3 complex 41 kDa subunit</fullName>
    </recommendedName>
    <alternativeName>
        <fullName evidence="9">p41-ARC</fullName>
    </alternativeName>
</protein>
<evidence type="ECO:0000256" key="11">
    <source>
        <dbReference type="SAM" id="MobiDB-lite"/>
    </source>
</evidence>
<dbReference type="PANTHER" id="PTHR10709">
    <property type="entry name" value="ACTIN-RELATED PROTEIN 2/3 COMPLEX SUBUNIT 1"/>
    <property type="match status" value="1"/>
</dbReference>
<dbReference type="Pfam" id="PF00400">
    <property type="entry name" value="WD40"/>
    <property type="match status" value="3"/>
</dbReference>
<dbReference type="GO" id="GO:0034314">
    <property type="term" value="P:Arp2/3 complex-mediated actin nucleation"/>
    <property type="evidence" value="ECO:0007669"/>
    <property type="project" value="InterPro"/>
</dbReference>
<dbReference type="InterPro" id="IPR015943">
    <property type="entry name" value="WD40/YVTN_repeat-like_dom_sf"/>
</dbReference>
<dbReference type="GO" id="GO:0005885">
    <property type="term" value="C:Arp2/3 protein complex"/>
    <property type="evidence" value="ECO:0007669"/>
    <property type="project" value="InterPro"/>
</dbReference>
<dbReference type="PIRSF" id="PIRSF038093">
    <property type="entry name" value="ARP2/3_su1"/>
    <property type="match status" value="1"/>
</dbReference>
<keyword evidence="5" id="KW-0677">Repeat</keyword>
<dbReference type="GO" id="GO:0051015">
    <property type="term" value="F:actin filament binding"/>
    <property type="evidence" value="ECO:0007669"/>
    <property type="project" value="TreeGrafter"/>
</dbReference>
<feature type="repeat" description="WD" evidence="10">
    <location>
        <begin position="13"/>
        <end position="54"/>
    </location>
</feature>
<name>A0A2U1JBU7_SMIAN</name>
<dbReference type="EMBL" id="MBFU01000072">
    <property type="protein sequence ID" value="PWA02571.1"/>
    <property type="molecule type" value="Genomic_DNA"/>
</dbReference>
<reference evidence="12 14" key="1">
    <citation type="journal article" date="2018" name="MBio">
        <title>Comparative Genomics Reveals the Core Gene Toolbox for the Fungus-Insect Symbiosis.</title>
        <authorList>
            <person name="Wang Y."/>
            <person name="Stata M."/>
            <person name="Wang W."/>
            <person name="Stajich J.E."/>
            <person name="White M.M."/>
            <person name="Moncalvo J.M."/>
        </authorList>
    </citation>
    <scope>NUCLEOTIDE SEQUENCE [LARGE SCALE GENOMIC DNA]</scope>
    <source>
        <strain evidence="12 14">AUS-126-30</strain>
    </source>
</reference>
<evidence type="ECO:0000256" key="6">
    <source>
        <dbReference type="ARBA" id="ARBA00023203"/>
    </source>
</evidence>
<dbReference type="SUPFAM" id="SSF50978">
    <property type="entry name" value="WD40 repeat-like"/>
    <property type="match status" value="1"/>
</dbReference>
<sequence length="337" mass="37515">MSSVEEFSFHFCITTHSFNKDRTNWAPNSNRIVSCSQDKNAYVWTLNQSTNKWKPTLVHLRLDRAATQVRWSPNEEKFAVASSSRSVAVCYFGEDNDWWVSKHIKKPISSTVLSINWHPNNVLLACGGTDMKARVFSGFIKGVDSKPAPSVWGERLPFGTICGEFESEYYGWIHSVSFSPDGNQLAFVAHDSTLTIVDPQNNSITSIKTSQLPYKSLLWIDTGRIVVSGHDGSPAVYIQSANGWELSTETQKKSSSLRNQSPNRSSPISKSSAFNMFKNMDSRMAPSINNEDIPSSASKTEVQGTISELRHSYGDQSSTFSSSSLDGKIVLWNLAVY</sequence>
<keyword evidence="4 10" id="KW-0853">WD repeat</keyword>
<evidence type="ECO:0000256" key="2">
    <source>
        <dbReference type="ARBA" id="ARBA00006260"/>
    </source>
</evidence>
<comment type="subcellular location">
    <subcellularLocation>
        <location evidence="1">Cytoplasm</location>
        <location evidence="1">Cytoskeleton</location>
    </subcellularLocation>
</comment>
<comment type="similarity">
    <text evidence="2">Belongs to the WD repeat ARPC1 family.</text>
</comment>
<keyword evidence="7" id="KW-0206">Cytoskeleton</keyword>
<evidence type="ECO:0000313" key="12">
    <source>
        <dbReference type="EMBL" id="PWA02571.1"/>
    </source>
</evidence>
<dbReference type="InterPro" id="IPR001680">
    <property type="entry name" value="WD40_rpt"/>
</dbReference>
<evidence type="ECO:0000313" key="14">
    <source>
        <dbReference type="Proteomes" id="UP000245591"/>
    </source>
</evidence>
<accession>A0A2U1JBU7</accession>
<evidence type="ECO:0000256" key="3">
    <source>
        <dbReference type="ARBA" id="ARBA00022490"/>
    </source>
</evidence>
<feature type="region of interest" description="Disordered" evidence="11">
    <location>
        <begin position="249"/>
        <end position="271"/>
    </location>
</feature>
<keyword evidence="14" id="KW-1185">Reference proteome</keyword>
<feature type="compositionally biased region" description="Polar residues" evidence="11">
    <location>
        <begin position="249"/>
        <end position="260"/>
    </location>
</feature>
<dbReference type="AlphaFoldDB" id="A0A2U1JBU7"/>
<keyword evidence="6" id="KW-0009">Actin-binding</keyword>
<dbReference type="SMART" id="SM00320">
    <property type="entry name" value="WD40"/>
    <property type="match status" value="5"/>
</dbReference>
<gene>
    <name evidence="13" type="ORF">BB558_000553</name>
    <name evidence="12" type="ORF">BB558_001283</name>
</gene>
<dbReference type="InterPro" id="IPR036322">
    <property type="entry name" value="WD40_repeat_dom_sf"/>
</dbReference>
<dbReference type="PANTHER" id="PTHR10709:SF2">
    <property type="entry name" value="ACTIN-RELATED PROTEIN 2_3 COMPLEX SUBUNIT"/>
    <property type="match status" value="1"/>
</dbReference>
<evidence type="ECO:0000256" key="4">
    <source>
        <dbReference type="ARBA" id="ARBA00022574"/>
    </source>
</evidence>
<proteinExistence type="inferred from homology"/>
<evidence type="ECO:0000256" key="5">
    <source>
        <dbReference type="ARBA" id="ARBA00022737"/>
    </source>
</evidence>
<dbReference type="PROSITE" id="PS50082">
    <property type="entry name" value="WD_REPEATS_2"/>
    <property type="match status" value="1"/>
</dbReference>
<evidence type="ECO:0000256" key="10">
    <source>
        <dbReference type="PROSITE-ProRule" id="PRU00221"/>
    </source>
</evidence>
<evidence type="ECO:0000313" key="13">
    <source>
        <dbReference type="EMBL" id="PWA03257.1"/>
    </source>
</evidence>
<organism evidence="12 14">
    <name type="scientific">Smittium angustum</name>
    <dbReference type="NCBI Taxonomy" id="133377"/>
    <lineage>
        <taxon>Eukaryota</taxon>
        <taxon>Fungi</taxon>
        <taxon>Fungi incertae sedis</taxon>
        <taxon>Zoopagomycota</taxon>
        <taxon>Kickxellomycotina</taxon>
        <taxon>Harpellomycetes</taxon>
        <taxon>Harpellales</taxon>
        <taxon>Legeriomycetaceae</taxon>
        <taxon>Smittium</taxon>
    </lineage>
</organism>
<dbReference type="EMBL" id="MBFU01000024">
    <property type="protein sequence ID" value="PWA03257.1"/>
    <property type="molecule type" value="Genomic_DNA"/>
</dbReference>
<evidence type="ECO:0000256" key="8">
    <source>
        <dbReference type="ARBA" id="ARBA00041244"/>
    </source>
</evidence>
<comment type="caution">
    <text evidence="12">The sequence shown here is derived from an EMBL/GenBank/DDBJ whole genome shotgun (WGS) entry which is preliminary data.</text>
</comment>
<dbReference type="Gene3D" id="2.130.10.10">
    <property type="entry name" value="YVTN repeat-like/Quinoprotein amine dehydrogenase"/>
    <property type="match status" value="1"/>
</dbReference>
<evidence type="ECO:0000256" key="9">
    <source>
        <dbReference type="ARBA" id="ARBA00041789"/>
    </source>
</evidence>
<dbReference type="Proteomes" id="UP000245591">
    <property type="component" value="Unassembled WGS sequence"/>
</dbReference>
<dbReference type="InterPro" id="IPR017383">
    <property type="entry name" value="ARPC1"/>
</dbReference>
<keyword evidence="3" id="KW-0963">Cytoplasm</keyword>
<evidence type="ECO:0000256" key="7">
    <source>
        <dbReference type="ARBA" id="ARBA00023212"/>
    </source>
</evidence>
<feature type="compositionally biased region" description="Low complexity" evidence="11">
    <location>
        <begin position="261"/>
        <end position="271"/>
    </location>
</feature>
<evidence type="ECO:0000256" key="1">
    <source>
        <dbReference type="ARBA" id="ARBA00004245"/>
    </source>
</evidence>